<feature type="region of interest" description="Disordered" evidence="10">
    <location>
        <begin position="1"/>
        <end position="114"/>
    </location>
</feature>
<evidence type="ECO:0000256" key="3">
    <source>
        <dbReference type="ARBA" id="ARBA00022553"/>
    </source>
</evidence>
<evidence type="ECO:0000256" key="7">
    <source>
        <dbReference type="ARBA" id="ARBA00065913"/>
    </source>
</evidence>
<accession>A0A6P5IRS3</accession>
<gene>
    <name evidence="12" type="primary">WDR74</name>
</gene>
<sequence length="502" mass="54204">MEQRAGGIPASARPSAPEDPWSGGWGQPLSGPRRPNRTHQRSRLSLRGAAPAALSSLPPRGAPSAPAPGTFLTRTAASYPDGFEGASGGPGRRGRKRCSGDRPSPSSAPLPRKLPSGSVMAASACWNHVWVGSETGILKGVNLVRKQAVNFTEAGGRPRREEEVNALCWADAAESQILIGCANGTVKSFSTEEGKFLSSRRCPGGEGAFRGLAQHDGCLITCVESGILRVWPEESSAHIKELNVGPSVCRMCQDPDRPYIVATGGKENSLKVWDLQTSSQEPIFGAKNVRNDWLNLRVPIWDQDIHFLPGSQKIVTCTGHHQVRVYDPASPQRRPVLETIYGEYPLMAMTLTPGGNSVVVGNTHGQLAEIDLRQGRLVCCLKGLAGSVRGLQCHPTQPILASCGLDRVLRVHRLREPRGLEHKVYLKSRLNCLLLSGRDNWEDEARDPAPVPYEETETDELWDSLVPVVAGAKRKQRPLGVQPGGKKQQALGGPSPLSSLFK</sequence>
<dbReference type="RefSeq" id="XP_020823763.1">
    <property type="nucleotide sequence ID" value="XM_020968104.1"/>
</dbReference>
<dbReference type="InParanoid" id="A0A6P5IRS3"/>
<dbReference type="AlphaFoldDB" id="A0A6P5IRS3"/>
<dbReference type="Proteomes" id="UP000515140">
    <property type="component" value="Unplaced"/>
</dbReference>
<dbReference type="SUPFAM" id="SSF50978">
    <property type="entry name" value="WD40 repeat-like"/>
    <property type="match status" value="1"/>
</dbReference>
<dbReference type="CDD" id="cd22857">
    <property type="entry name" value="WDR74"/>
    <property type="match status" value="1"/>
</dbReference>
<feature type="region of interest" description="Disordered" evidence="10">
    <location>
        <begin position="473"/>
        <end position="502"/>
    </location>
</feature>
<dbReference type="PANTHER" id="PTHR16038:SF4">
    <property type="entry name" value="WD REPEAT-CONTAINING PROTEIN 74"/>
    <property type="match status" value="1"/>
</dbReference>
<dbReference type="FunFam" id="2.130.10.10:FF:000287">
    <property type="entry name" value="WD repeat-containing protein 74"/>
    <property type="match status" value="1"/>
</dbReference>
<evidence type="ECO:0000256" key="8">
    <source>
        <dbReference type="ARBA" id="ARBA00070569"/>
    </source>
</evidence>
<evidence type="ECO:0000256" key="4">
    <source>
        <dbReference type="ARBA" id="ARBA00022574"/>
    </source>
</evidence>
<feature type="repeat" description="WD" evidence="9">
    <location>
        <begin position="261"/>
        <end position="283"/>
    </location>
</feature>
<dbReference type="InterPro" id="IPR037379">
    <property type="entry name" value="WDR74/Nsa1"/>
</dbReference>
<reference evidence="12" key="1">
    <citation type="submission" date="2025-08" db="UniProtKB">
        <authorList>
            <consortium name="RefSeq"/>
        </authorList>
    </citation>
    <scope>IDENTIFICATION</scope>
    <source>
        <tissue evidence="12">Spleen</tissue>
    </source>
</reference>
<dbReference type="InterPro" id="IPR001680">
    <property type="entry name" value="WD40_rpt"/>
</dbReference>
<keyword evidence="11" id="KW-1185">Reference proteome</keyword>
<feature type="compositionally biased region" description="Low complexity" evidence="10">
    <location>
        <begin position="45"/>
        <end position="69"/>
    </location>
</feature>
<evidence type="ECO:0000256" key="9">
    <source>
        <dbReference type="PROSITE-ProRule" id="PRU00221"/>
    </source>
</evidence>
<keyword evidence="2" id="KW-0488">Methylation</keyword>
<proteinExistence type="predicted"/>
<dbReference type="CTD" id="54663"/>
<dbReference type="InterPro" id="IPR015943">
    <property type="entry name" value="WD40/YVTN_repeat-like_dom_sf"/>
</dbReference>
<evidence type="ECO:0000313" key="11">
    <source>
        <dbReference type="Proteomes" id="UP000515140"/>
    </source>
</evidence>
<dbReference type="Pfam" id="PF00400">
    <property type="entry name" value="WD40"/>
    <property type="match status" value="2"/>
</dbReference>
<dbReference type="GO" id="GO:0042273">
    <property type="term" value="P:ribosomal large subunit biogenesis"/>
    <property type="evidence" value="ECO:0007669"/>
    <property type="project" value="Ensembl"/>
</dbReference>
<dbReference type="PROSITE" id="PS50082">
    <property type="entry name" value="WD_REPEATS_2"/>
    <property type="match status" value="1"/>
</dbReference>
<dbReference type="InterPro" id="IPR036322">
    <property type="entry name" value="WD40_repeat_dom_sf"/>
</dbReference>
<evidence type="ECO:0000313" key="12">
    <source>
        <dbReference type="RefSeq" id="XP_020823763.1"/>
    </source>
</evidence>
<dbReference type="GO" id="GO:0000176">
    <property type="term" value="C:nuclear exosome (RNase complex)"/>
    <property type="evidence" value="ECO:0007669"/>
    <property type="project" value="Ensembl"/>
</dbReference>
<organism evidence="11 12">
    <name type="scientific">Phascolarctos cinereus</name>
    <name type="common">Koala</name>
    <dbReference type="NCBI Taxonomy" id="38626"/>
    <lineage>
        <taxon>Eukaryota</taxon>
        <taxon>Metazoa</taxon>
        <taxon>Chordata</taxon>
        <taxon>Craniata</taxon>
        <taxon>Vertebrata</taxon>
        <taxon>Euteleostomi</taxon>
        <taxon>Mammalia</taxon>
        <taxon>Metatheria</taxon>
        <taxon>Diprotodontia</taxon>
        <taxon>Phascolarctidae</taxon>
        <taxon>Phascolarctos</taxon>
    </lineage>
</organism>
<dbReference type="Gene3D" id="2.130.10.10">
    <property type="entry name" value="YVTN repeat-like/Quinoprotein amine dehydrogenase"/>
    <property type="match status" value="2"/>
</dbReference>
<dbReference type="FunCoup" id="A0A6P5IRS3">
    <property type="interactions" value="2741"/>
</dbReference>
<dbReference type="PANTHER" id="PTHR16038">
    <property type="entry name" value="NOP SEVEN ASSOCIATED PROTEIN 1"/>
    <property type="match status" value="1"/>
</dbReference>
<comment type="subunit">
    <text evidence="7">Isoform 1 interacts (through WDR repeats) with NVL; the interaction is independent of RNA or pre-60S ribosome particles. Isoform 2 does not interact with NVL. Interacts with MTREX; the interaction dissociation in a late stage of rRNA synthesis is required for appropriate maturation of pre-60S particles and depends on the ATPase activity of NVL.</text>
</comment>
<keyword evidence="5" id="KW-0677">Repeat</keyword>
<evidence type="ECO:0000256" key="5">
    <source>
        <dbReference type="ARBA" id="ARBA00022737"/>
    </source>
</evidence>
<dbReference type="SMART" id="SM00320">
    <property type="entry name" value="WD40"/>
    <property type="match status" value="5"/>
</dbReference>
<evidence type="ECO:0000256" key="1">
    <source>
        <dbReference type="ARBA" id="ARBA00004604"/>
    </source>
</evidence>
<evidence type="ECO:0000256" key="6">
    <source>
        <dbReference type="ARBA" id="ARBA00023242"/>
    </source>
</evidence>
<name>A0A6P5IRS3_PHACI</name>
<evidence type="ECO:0000256" key="10">
    <source>
        <dbReference type="SAM" id="MobiDB-lite"/>
    </source>
</evidence>
<protein>
    <recommendedName>
        <fullName evidence="8">WD repeat-containing protein 74</fullName>
    </recommendedName>
</protein>
<keyword evidence="6" id="KW-0539">Nucleus</keyword>
<dbReference type="GO" id="GO:0006364">
    <property type="term" value="P:rRNA processing"/>
    <property type="evidence" value="ECO:0007669"/>
    <property type="project" value="Ensembl"/>
</dbReference>
<dbReference type="GO" id="GO:0005730">
    <property type="term" value="C:nucleolus"/>
    <property type="evidence" value="ECO:0007669"/>
    <property type="project" value="UniProtKB-SubCell"/>
</dbReference>
<dbReference type="FunFam" id="2.130.10.10:FF:000214">
    <property type="entry name" value="WD repeat-containing protein 74"/>
    <property type="match status" value="1"/>
</dbReference>
<dbReference type="GeneID" id="110195367"/>
<dbReference type="KEGG" id="pcw:110195367"/>
<dbReference type="GO" id="GO:0030687">
    <property type="term" value="C:preribosome, large subunit precursor"/>
    <property type="evidence" value="ECO:0007669"/>
    <property type="project" value="TreeGrafter"/>
</dbReference>
<dbReference type="GO" id="GO:0005654">
    <property type="term" value="C:nucleoplasm"/>
    <property type="evidence" value="ECO:0007669"/>
    <property type="project" value="Ensembl"/>
</dbReference>
<keyword evidence="3" id="KW-0597">Phosphoprotein</keyword>
<evidence type="ECO:0000256" key="2">
    <source>
        <dbReference type="ARBA" id="ARBA00022481"/>
    </source>
</evidence>
<dbReference type="GO" id="GO:0001825">
    <property type="term" value="P:blastocyst formation"/>
    <property type="evidence" value="ECO:0007669"/>
    <property type="project" value="Ensembl"/>
</dbReference>
<keyword evidence="4 9" id="KW-0853">WD repeat</keyword>
<feature type="compositionally biased region" description="Basic residues" evidence="10">
    <location>
        <begin position="34"/>
        <end position="44"/>
    </location>
</feature>
<comment type="subcellular location">
    <subcellularLocation>
        <location evidence="1">Nucleus</location>
        <location evidence="1">Nucleolus</location>
    </subcellularLocation>
</comment>